<name>A0A372EIF9_9BURK</name>
<dbReference type="RefSeq" id="WP_116959437.1">
    <property type="nucleotide sequence ID" value="NZ_QVLS01000007.1"/>
</dbReference>
<organism evidence="3 4">
    <name type="scientific">Hydrogenophaga borbori</name>
    <dbReference type="NCBI Taxonomy" id="2294117"/>
    <lineage>
        <taxon>Bacteria</taxon>
        <taxon>Pseudomonadati</taxon>
        <taxon>Pseudomonadota</taxon>
        <taxon>Betaproteobacteria</taxon>
        <taxon>Burkholderiales</taxon>
        <taxon>Comamonadaceae</taxon>
        <taxon>Hydrogenophaga</taxon>
    </lineage>
</organism>
<dbReference type="EMBL" id="QVLS01000007">
    <property type="protein sequence ID" value="RFP78172.1"/>
    <property type="molecule type" value="Genomic_DNA"/>
</dbReference>
<evidence type="ECO:0000313" key="3">
    <source>
        <dbReference type="EMBL" id="RFP78172.1"/>
    </source>
</evidence>
<dbReference type="PROSITE" id="PS51318">
    <property type="entry name" value="TAT"/>
    <property type="match status" value="1"/>
</dbReference>
<dbReference type="Proteomes" id="UP000261931">
    <property type="component" value="Unassembled WGS sequence"/>
</dbReference>
<comment type="caution">
    <text evidence="3">The sequence shown here is derived from an EMBL/GenBank/DDBJ whole genome shotgun (WGS) entry which is preliminary data.</text>
</comment>
<dbReference type="PANTHER" id="PTHR42928">
    <property type="entry name" value="TRICARBOXYLATE-BINDING PROTEIN"/>
    <property type="match status" value="1"/>
</dbReference>
<evidence type="ECO:0000256" key="1">
    <source>
        <dbReference type="ARBA" id="ARBA00006987"/>
    </source>
</evidence>
<dbReference type="AlphaFoldDB" id="A0A372EIF9"/>
<evidence type="ECO:0000313" key="4">
    <source>
        <dbReference type="Proteomes" id="UP000261931"/>
    </source>
</evidence>
<dbReference type="Gene3D" id="3.40.190.10">
    <property type="entry name" value="Periplasmic binding protein-like II"/>
    <property type="match status" value="1"/>
</dbReference>
<comment type="similarity">
    <text evidence="1">Belongs to the UPF0065 (bug) family.</text>
</comment>
<gene>
    <name evidence="3" type="ORF">DY262_12735</name>
</gene>
<accession>A0A372EIF9</accession>
<dbReference type="PIRSF" id="PIRSF017082">
    <property type="entry name" value="YflP"/>
    <property type="match status" value="1"/>
</dbReference>
<feature type="signal peptide" evidence="2">
    <location>
        <begin position="1"/>
        <end position="35"/>
    </location>
</feature>
<dbReference type="SUPFAM" id="SSF53850">
    <property type="entry name" value="Periplasmic binding protein-like II"/>
    <property type="match status" value="1"/>
</dbReference>
<dbReference type="InterPro" id="IPR005064">
    <property type="entry name" value="BUG"/>
</dbReference>
<dbReference type="PANTHER" id="PTHR42928:SF5">
    <property type="entry name" value="BLR1237 PROTEIN"/>
    <property type="match status" value="1"/>
</dbReference>
<dbReference type="Gene3D" id="3.40.190.150">
    <property type="entry name" value="Bordetella uptake gene, domain 1"/>
    <property type="match status" value="1"/>
</dbReference>
<evidence type="ECO:0000256" key="2">
    <source>
        <dbReference type="SAM" id="SignalP"/>
    </source>
</evidence>
<dbReference type="Pfam" id="PF03401">
    <property type="entry name" value="TctC"/>
    <property type="match status" value="1"/>
</dbReference>
<protein>
    <submittedName>
        <fullName evidence="3">Tripartite tricarboxylate transporter substrate binding protein</fullName>
    </submittedName>
</protein>
<sequence length="334" mass="34555">MHKHDTPSHRPGRRALIAGLLAAFAATGLATSASAQQNWPQRPVRLVVGYSAGGGVDAVARLVAPRLAELLGQSVVVDNRTGAAGLIAGDAVARAAPDGYTLMLGDSSLLIAQYLQPRMSFDPVKAFTPVASLFTLPLVIVTANDFPAKTPAEFVSLLKKNPGRYSFATSGVGTVHHLGFEMLKGQTGAYVVHIPYRGAAQIVPDVMSGQVPIGVVSAASAIAQARAGKLRALAVMNPVKLQGGEDIAPLSDALPGFSAVPRLYVLAPAGTPAPIVERLSDSLRKVMDAPDIAQAAAAQGAVPAYMPAGPLAADIARESAAWGKVIREQKISNQ</sequence>
<dbReference type="InterPro" id="IPR042100">
    <property type="entry name" value="Bug_dom1"/>
</dbReference>
<reference evidence="3 4" key="1">
    <citation type="submission" date="2018-08" db="EMBL/GenBank/DDBJ databases">
        <title>Hydrogenophaga sp. LA-38 isolated from sludge.</title>
        <authorList>
            <person name="Im W.-T."/>
        </authorList>
    </citation>
    <scope>NUCLEOTIDE SEQUENCE [LARGE SCALE GENOMIC DNA]</scope>
    <source>
        <strain evidence="3 4">LA-38</strain>
    </source>
</reference>
<keyword evidence="2" id="KW-0732">Signal</keyword>
<dbReference type="InterPro" id="IPR006311">
    <property type="entry name" value="TAT_signal"/>
</dbReference>
<feature type="chain" id="PRO_5016977942" evidence="2">
    <location>
        <begin position="36"/>
        <end position="334"/>
    </location>
</feature>
<proteinExistence type="inferred from homology"/>
<keyword evidence="4" id="KW-1185">Reference proteome</keyword>